<proteinExistence type="predicted"/>
<evidence type="ECO:0000313" key="2">
    <source>
        <dbReference type="EMBL" id="MCD9639854.1"/>
    </source>
</evidence>
<feature type="compositionally biased region" description="Polar residues" evidence="1">
    <location>
        <begin position="140"/>
        <end position="150"/>
    </location>
</feature>
<comment type="caution">
    <text evidence="2">The sequence shown here is derived from an EMBL/GenBank/DDBJ whole genome shotgun (WGS) entry which is preliminary data.</text>
</comment>
<evidence type="ECO:0000313" key="3">
    <source>
        <dbReference type="Proteomes" id="UP000823775"/>
    </source>
</evidence>
<accession>A0ABS8UZ43</accession>
<evidence type="ECO:0000256" key="1">
    <source>
        <dbReference type="SAM" id="MobiDB-lite"/>
    </source>
</evidence>
<organism evidence="2 3">
    <name type="scientific">Datura stramonium</name>
    <name type="common">Jimsonweed</name>
    <name type="synonym">Common thornapple</name>
    <dbReference type="NCBI Taxonomy" id="4076"/>
    <lineage>
        <taxon>Eukaryota</taxon>
        <taxon>Viridiplantae</taxon>
        <taxon>Streptophyta</taxon>
        <taxon>Embryophyta</taxon>
        <taxon>Tracheophyta</taxon>
        <taxon>Spermatophyta</taxon>
        <taxon>Magnoliopsida</taxon>
        <taxon>eudicotyledons</taxon>
        <taxon>Gunneridae</taxon>
        <taxon>Pentapetalae</taxon>
        <taxon>asterids</taxon>
        <taxon>lamiids</taxon>
        <taxon>Solanales</taxon>
        <taxon>Solanaceae</taxon>
        <taxon>Solanoideae</taxon>
        <taxon>Datureae</taxon>
        <taxon>Datura</taxon>
    </lineage>
</organism>
<gene>
    <name evidence="2" type="ORF">HAX54_024601</name>
</gene>
<dbReference type="Proteomes" id="UP000823775">
    <property type="component" value="Unassembled WGS sequence"/>
</dbReference>
<feature type="compositionally biased region" description="Polar residues" evidence="1">
    <location>
        <begin position="160"/>
        <end position="193"/>
    </location>
</feature>
<feature type="region of interest" description="Disordered" evidence="1">
    <location>
        <begin position="138"/>
        <end position="193"/>
    </location>
</feature>
<name>A0ABS8UZ43_DATST</name>
<reference evidence="2 3" key="1">
    <citation type="journal article" date="2021" name="BMC Genomics">
        <title>Datura genome reveals duplications of psychoactive alkaloid biosynthetic genes and high mutation rate following tissue culture.</title>
        <authorList>
            <person name="Rajewski A."/>
            <person name="Carter-House D."/>
            <person name="Stajich J."/>
            <person name="Litt A."/>
        </authorList>
    </citation>
    <scope>NUCLEOTIDE SEQUENCE [LARGE SCALE GENOMIC DNA]</scope>
    <source>
        <strain evidence="2">AR-01</strain>
    </source>
</reference>
<sequence length="193" mass="21330">MVPRLHVVKSQYTGGNASSPYGMMISRILKDIGVDLSSYSVKKISSTYENLTFTSMGDAMKTSMKHLIKETLKFKVALSVVVDELHKIQDSLAQVLLVTRDSGEEIAKLKSQINHLQREGIKSFNQILKQVNFVVARAKSPTTRPTQQDAANELSKKEANQSTPKEGPTQQHATNQSSNKETNQSTPNEGKPT</sequence>
<dbReference type="EMBL" id="JACEIK010002999">
    <property type="protein sequence ID" value="MCD9639854.1"/>
    <property type="molecule type" value="Genomic_DNA"/>
</dbReference>
<keyword evidence="3" id="KW-1185">Reference proteome</keyword>
<protein>
    <submittedName>
        <fullName evidence="2">Uncharacterized protein</fullName>
    </submittedName>
</protein>